<dbReference type="GO" id="GO:0016491">
    <property type="term" value="F:oxidoreductase activity"/>
    <property type="evidence" value="ECO:0007669"/>
    <property type="project" value="UniProtKB-KW"/>
</dbReference>
<comment type="similarity">
    <text evidence="2">Belongs to the oxygen-dependent FAD-linked oxidoreductase family.</text>
</comment>
<dbReference type="InterPro" id="IPR036318">
    <property type="entry name" value="FAD-bd_PCMH-like_sf"/>
</dbReference>
<dbReference type="PROSITE" id="PS00862">
    <property type="entry name" value="OX2_COVAL_FAD"/>
    <property type="match status" value="1"/>
</dbReference>
<keyword evidence="8" id="KW-1185">Reference proteome</keyword>
<gene>
    <name evidence="7" type="ORF">NCCP1664_13230</name>
</gene>
<dbReference type="SUPFAM" id="SSF56176">
    <property type="entry name" value="FAD-binding/transporter-associated domain-like"/>
    <property type="match status" value="1"/>
</dbReference>
<dbReference type="PANTHER" id="PTHR42973">
    <property type="entry name" value="BINDING OXIDOREDUCTASE, PUTATIVE (AFU_ORTHOLOGUE AFUA_1G17690)-RELATED"/>
    <property type="match status" value="1"/>
</dbReference>
<dbReference type="PANTHER" id="PTHR42973:SF39">
    <property type="entry name" value="FAD-BINDING PCMH-TYPE DOMAIN-CONTAINING PROTEIN"/>
    <property type="match status" value="1"/>
</dbReference>
<comment type="caution">
    <text evidence="7">The sequence shown here is derived from an EMBL/GenBank/DDBJ whole genome shotgun (WGS) entry which is preliminary data.</text>
</comment>
<name>A0A5A7NQL3_9MICC</name>
<dbReference type="Gene3D" id="3.30.43.10">
    <property type="entry name" value="Uridine Diphospho-n-acetylenolpyruvylglucosamine Reductase, domain 2"/>
    <property type="match status" value="1"/>
</dbReference>
<keyword evidence="4" id="KW-0274">FAD</keyword>
<dbReference type="Pfam" id="PF01565">
    <property type="entry name" value="FAD_binding_4"/>
    <property type="match status" value="1"/>
</dbReference>
<evidence type="ECO:0000313" key="7">
    <source>
        <dbReference type="EMBL" id="GER22826.1"/>
    </source>
</evidence>
<dbReference type="InterPro" id="IPR006093">
    <property type="entry name" value="Oxy_OxRdtase_FAD_BS"/>
</dbReference>
<evidence type="ECO:0000313" key="8">
    <source>
        <dbReference type="Proteomes" id="UP000325307"/>
    </source>
</evidence>
<dbReference type="InterPro" id="IPR050416">
    <property type="entry name" value="FAD-linked_Oxidoreductase"/>
</dbReference>
<keyword evidence="5" id="KW-0560">Oxidoreductase</keyword>
<comment type="cofactor">
    <cofactor evidence="1">
        <name>FAD</name>
        <dbReference type="ChEBI" id="CHEBI:57692"/>
    </cofactor>
</comment>
<dbReference type="AlphaFoldDB" id="A0A5A7NQL3"/>
<dbReference type="RefSeq" id="WP_172627321.1">
    <property type="nucleotide sequence ID" value="NZ_BKDJ01000005.1"/>
</dbReference>
<evidence type="ECO:0000256" key="2">
    <source>
        <dbReference type="ARBA" id="ARBA00005466"/>
    </source>
</evidence>
<evidence type="ECO:0000256" key="3">
    <source>
        <dbReference type="ARBA" id="ARBA00022630"/>
    </source>
</evidence>
<sequence>MTGHNPLGDREVASLSQRLRGQVLARGEPGFDEARRVWNGMIDRVPRLMVLAAGADDVAPTIEFARQHGLRLAVRGGGHNVAGNGTVDDGIVLSLKALDSVHVDAGTRRVRVGGGATLKPVDTATIAEDLVVPAGVVSSTGVGGLTLGGGFGWLTRTHGLTIDNLVAAEVVTASGEHVRASAEENPELLWGLKGGGGNFGVVTSFTFDAHPLPSRVYAGNLVYRRPEWEKVLAAADTVFADLPDEVSPIFTGVVPPPSWGLGHDPVLILGAAWAGSNAEAGAAWFASVLKQLPTQERIVGPVPWTEWQSQVDPHFPHGARGYWKNTSLDRLDDGVVEVLARRLVEHELFGTAFDIHVMGGAMARVPEQATAFPDRSAAYWLNIYGFWRDRANDERLTAFVKTFAHEMQPFSSGGTYVNFLGAEHGHDPWRQALAVYGPEKLARLSALKREYDPENVFRLNHNIPPVGPQA</sequence>
<dbReference type="InterPro" id="IPR012951">
    <property type="entry name" value="BBE"/>
</dbReference>
<evidence type="ECO:0000256" key="1">
    <source>
        <dbReference type="ARBA" id="ARBA00001974"/>
    </source>
</evidence>
<dbReference type="EMBL" id="BKDJ01000005">
    <property type="protein sequence ID" value="GER22826.1"/>
    <property type="molecule type" value="Genomic_DNA"/>
</dbReference>
<protein>
    <submittedName>
        <fullName evidence="7">Dehydrogenase</fullName>
    </submittedName>
</protein>
<evidence type="ECO:0000256" key="5">
    <source>
        <dbReference type="ARBA" id="ARBA00023002"/>
    </source>
</evidence>
<organism evidence="7 8">
    <name type="scientific">Zafaria cholistanensis</name>
    <dbReference type="NCBI Taxonomy" id="1682741"/>
    <lineage>
        <taxon>Bacteria</taxon>
        <taxon>Bacillati</taxon>
        <taxon>Actinomycetota</taxon>
        <taxon>Actinomycetes</taxon>
        <taxon>Micrococcales</taxon>
        <taxon>Micrococcaceae</taxon>
        <taxon>Zafaria</taxon>
    </lineage>
</organism>
<evidence type="ECO:0000259" key="6">
    <source>
        <dbReference type="PROSITE" id="PS51387"/>
    </source>
</evidence>
<dbReference type="InterPro" id="IPR016167">
    <property type="entry name" value="FAD-bd_PCMH_sub1"/>
</dbReference>
<dbReference type="Pfam" id="PF08031">
    <property type="entry name" value="BBE"/>
    <property type="match status" value="1"/>
</dbReference>
<dbReference type="PROSITE" id="PS51387">
    <property type="entry name" value="FAD_PCMH"/>
    <property type="match status" value="1"/>
</dbReference>
<feature type="domain" description="FAD-binding PCMH-type" evidence="6">
    <location>
        <begin position="42"/>
        <end position="212"/>
    </location>
</feature>
<dbReference type="Gene3D" id="3.40.462.20">
    <property type="match status" value="1"/>
</dbReference>
<dbReference type="Proteomes" id="UP000325307">
    <property type="component" value="Unassembled WGS sequence"/>
</dbReference>
<keyword evidence="3" id="KW-0285">Flavoprotein</keyword>
<dbReference type="GO" id="GO:0071949">
    <property type="term" value="F:FAD binding"/>
    <property type="evidence" value="ECO:0007669"/>
    <property type="project" value="InterPro"/>
</dbReference>
<proteinExistence type="inferred from homology"/>
<dbReference type="InterPro" id="IPR016169">
    <property type="entry name" value="FAD-bd_PCMH_sub2"/>
</dbReference>
<dbReference type="Gene3D" id="3.30.465.10">
    <property type="match status" value="1"/>
</dbReference>
<evidence type="ECO:0000256" key="4">
    <source>
        <dbReference type="ARBA" id="ARBA00022827"/>
    </source>
</evidence>
<dbReference type="InterPro" id="IPR006094">
    <property type="entry name" value="Oxid_FAD_bind_N"/>
</dbReference>
<dbReference type="InterPro" id="IPR016166">
    <property type="entry name" value="FAD-bd_PCMH"/>
</dbReference>
<reference evidence="7 8" key="1">
    <citation type="submission" date="2019-09" db="EMBL/GenBank/DDBJ databases">
        <title>Arthrobacter zafarii sp. nov., a moderately thermotolerant and halotolerant actinobacterium isolated from Cholistan desert soil of Pakistan.</title>
        <authorList>
            <person name="Amin A."/>
            <person name="Ahmed I."/>
            <person name="Khalid N."/>
            <person name="Schumann P."/>
            <person name="Busse H.J."/>
            <person name="Khan I.U."/>
            <person name="Li S."/>
            <person name="Li W.J."/>
        </authorList>
    </citation>
    <scope>NUCLEOTIDE SEQUENCE [LARGE SCALE GENOMIC DNA]</scope>
    <source>
        <strain evidence="7 8">NCCP-1664</strain>
    </source>
</reference>
<accession>A0A5A7NQL3</accession>